<sequence length="818" mass="91262">MAPIFLDRDGLTAELVRLVTRVSTGSIILICGAEGVGKTAFIEQALGLTNIDYESVEVGHRGDAPFEPDSLAVNLAQAVGKRSHLLGVPAFDEYQRMLRSKVRKEDLAESVATGLAGAVGMRDVLKQLLEPRGQSPQVKLRSALLAEDMEELAMLYLVEHWPTDALVVHIKDGHQLSRRDWTLMCQLSARAAQPQFLCEIRTAANETPSEFSHYPSTARATALNVAPLERKYAEQLFAHCGEPAATLLMEKFATSGGNLHPFRKLHELSEKDAVKFLAEDQLREERLTRRLVDGLTAMELEVLHLVAAHHGPMDLLVLIHVFDPSTSVKLTDILESLSEADLIVDLGQRYAATTSVRHVIDDGKFRMPQLAATQRLRTLYTHCGSELCTEPREVESHLLMYSARLGDLPAVASRLRAIVRTGVASINPRSAVLFVGKLIDGFSSTKSPSMRRFIKAVVGLQAQLLYEAGWYADALACLDKIPSLPTRLRYLKIELLNLLGQHARALLEVELELKRIPDIVSSHWLCLILLKLHCLRRSNRLKETRSLYERASTRLLNDEGLPAYTTFLRFADPCLYLEGDFERVCASLEMATERARAPLKRRELVAALIAHSQVLAYTEQVEQSKRILSQAAEEDMVGCVERYSILNNSCAINLMNGTANHDTTQKLQTALALSNDPLDRILIENNILSAHAILGQPEAAVKVARHLSGQVDKLSCIDQEILKLSLFNIAMVFGDLGRAEEAQPYWERFRTIRTELSADYWRHKECDGSDGDHALPWYRCRYFTPLITHWHLGPVPFEAVPDDDSDDIWISSTGVGQG</sequence>
<reference evidence="1 2" key="1">
    <citation type="journal article" date="2014" name="Genome Announc.">
        <title>Complete Genome Sequence of the Model Rhizosphere Strain Azospirillum brasilense Az39, Successfully Applied in Agriculture.</title>
        <authorList>
            <person name="Rivera D."/>
            <person name="Revale S."/>
            <person name="Molina R."/>
            <person name="Gualpa J."/>
            <person name="Puente M."/>
            <person name="Maroniche G."/>
            <person name="Paris G."/>
            <person name="Baker D."/>
            <person name="Clavijo B."/>
            <person name="McLay K."/>
            <person name="Spaepen S."/>
            <person name="Perticari A."/>
            <person name="Vazquez M."/>
            <person name="Wisniewski-Dye F."/>
            <person name="Watkins C."/>
            <person name="Martinez-Abarca F."/>
            <person name="Vanderleyden J."/>
            <person name="Cassan F."/>
        </authorList>
    </citation>
    <scope>NUCLEOTIDE SEQUENCE [LARGE SCALE GENOMIC DNA]</scope>
    <source>
        <strain evidence="1 2">Az39</strain>
    </source>
</reference>
<dbReference type="AlphaFoldDB" id="A0A060DPW2"/>
<evidence type="ECO:0000313" key="1">
    <source>
        <dbReference type="EMBL" id="AIB12914.1"/>
    </source>
</evidence>
<organism evidence="1 2">
    <name type="scientific">Azospirillum argentinense</name>
    <dbReference type="NCBI Taxonomy" id="2970906"/>
    <lineage>
        <taxon>Bacteria</taxon>
        <taxon>Pseudomonadati</taxon>
        <taxon>Pseudomonadota</taxon>
        <taxon>Alphaproteobacteria</taxon>
        <taxon>Rhodospirillales</taxon>
        <taxon>Azospirillaceae</taxon>
        <taxon>Azospirillum</taxon>
    </lineage>
</organism>
<accession>A0A060DPW2</accession>
<dbReference type="EMBL" id="CP007793">
    <property type="protein sequence ID" value="AIB12914.1"/>
    <property type="molecule type" value="Genomic_DNA"/>
</dbReference>
<dbReference type="KEGG" id="abq:ABAZ39_13135"/>
<proteinExistence type="predicted"/>
<dbReference type="InterPro" id="IPR011990">
    <property type="entry name" value="TPR-like_helical_dom_sf"/>
</dbReference>
<dbReference type="RefSeq" id="WP_038529906.1">
    <property type="nucleotide sequence ID" value="NZ_CP007793.1"/>
</dbReference>
<dbReference type="Proteomes" id="UP000027186">
    <property type="component" value="Chromosome"/>
</dbReference>
<protein>
    <submittedName>
        <fullName evidence="1">Uncharacterized protein</fullName>
    </submittedName>
</protein>
<name>A0A060DPW2_9PROT</name>
<evidence type="ECO:0000313" key="2">
    <source>
        <dbReference type="Proteomes" id="UP000027186"/>
    </source>
</evidence>
<dbReference type="Gene3D" id="1.25.40.10">
    <property type="entry name" value="Tetratricopeptide repeat domain"/>
    <property type="match status" value="1"/>
</dbReference>
<gene>
    <name evidence="1" type="ORF">ABAZ39_13135</name>
</gene>